<evidence type="ECO:0000313" key="1">
    <source>
        <dbReference type="EMBL" id="MFD0886568.1"/>
    </source>
</evidence>
<proteinExistence type="predicted"/>
<organism evidence="1 2">
    <name type="scientific">Streptosporangium algeriense</name>
    <dbReference type="NCBI Taxonomy" id="1682748"/>
    <lineage>
        <taxon>Bacteria</taxon>
        <taxon>Bacillati</taxon>
        <taxon>Actinomycetota</taxon>
        <taxon>Actinomycetes</taxon>
        <taxon>Streptosporangiales</taxon>
        <taxon>Streptosporangiaceae</taxon>
        <taxon>Streptosporangium</taxon>
    </lineage>
</organism>
<name>A0ABW3DV35_9ACTN</name>
<evidence type="ECO:0008006" key="3">
    <source>
        <dbReference type="Google" id="ProtNLM"/>
    </source>
</evidence>
<dbReference type="Proteomes" id="UP001597024">
    <property type="component" value="Unassembled WGS sequence"/>
</dbReference>
<gene>
    <name evidence="1" type="ORF">ACFQ08_18640</name>
</gene>
<sequence>MREPDRAYVARSFLKVLIVSVVLFLALNAAERVLATYVDFDDKRLAQVYGTVARVVNPDKRLPNGYSDGGGPLGTTYTLVGGPRRADRNNEVWREYGITKDLFGTVRAPSLSGPSGSLGDAITALEPNPGADDALAEKTRKAVDSLPKTLETVAVVEFARTMTTEQLIAFDLGNPE</sequence>
<dbReference type="EMBL" id="JBHTHX010000648">
    <property type="protein sequence ID" value="MFD0886568.1"/>
    <property type="molecule type" value="Genomic_DNA"/>
</dbReference>
<accession>A0ABW3DV35</accession>
<reference evidence="2" key="1">
    <citation type="journal article" date="2019" name="Int. J. Syst. Evol. Microbiol.">
        <title>The Global Catalogue of Microorganisms (GCM) 10K type strain sequencing project: providing services to taxonomists for standard genome sequencing and annotation.</title>
        <authorList>
            <consortium name="The Broad Institute Genomics Platform"/>
            <consortium name="The Broad Institute Genome Sequencing Center for Infectious Disease"/>
            <person name="Wu L."/>
            <person name="Ma J."/>
        </authorList>
    </citation>
    <scope>NUCLEOTIDE SEQUENCE [LARGE SCALE GENOMIC DNA]</scope>
    <source>
        <strain evidence="2">CCUG 62974</strain>
    </source>
</reference>
<comment type="caution">
    <text evidence="1">The sequence shown here is derived from an EMBL/GenBank/DDBJ whole genome shotgun (WGS) entry which is preliminary data.</text>
</comment>
<evidence type="ECO:0000313" key="2">
    <source>
        <dbReference type="Proteomes" id="UP001597024"/>
    </source>
</evidence>
<protein>
    <recommendedName>
        <fullName evidence="3">Penicillin-binding protein 2</fullName>
    </recommendedName>
</protein>
<keyword evidence="2" id="KW-1185">Reference proteome</keyword>